<reference evidence="2 3" key="1">
    <citation type="submission" date="2019-07" db="EMBL/GenBank/DDBJ databases">
        <title>Annotation for the trematode Paragonimus westermani.</title>
        <authorList>
            <person name="Choi Y.-J."/>
        </authorList>
    </citation>
    <scope>NUCLEOTIDE SEQUENCE [LARGE SCALE GENOMIC DNA]</scope>
    <source>
        <strain evidence="2">180907_Pwestermani</strain>
    </source>
</reference>
<dbReference type="Proteomes" id="UP000699462">
    <property type="component" value="Unassembled WGS sequence"/>
</dbReference>
<dbReference type="OrthoDB" id="6254464at2759"/>
<organism evidence="2 3">
    <name type="scientific">Paragonimus westermani</name>
    <dbReference type="NCBI Taxonomy" id="34504"/>
    <lineage>
        <taxon>Eukaryota</taxon>
        <taxon>Metazoa</taxon>
        <taxon>Spiralia</taxon>
        <taxon>Lophotrochozoa</taxon>
        <taxon>Platyhelminthes</taxon>
        <taxon>Trematoda</taxon>
        <taxon>Digenea</taxon>
        <taxon>Plagiorchiida</taxon>
        <taxon>Troglotremata</taxon>
        <taxon>Troglotrematidae</taxon>
        <taxon>Paragonimus</taxon>
    </lineage>
</organism>
<feature type="compositionally biased region" description="Polar residues" evidence="1">
    <location>
        <begin position="370"/>
        <end position="389"/>
    </location>
</feature>
<feature type="compositionally biased region" description="Polar residues" evidence="1">
    <location>
        <begin position="17"/>
        <end position="38"/>
    </location>
</feature>
<name>A0A8T0DUA9_9TREM</name>
<proteinExistence type="predicted"/>
<protein>
    <submittedName>
        <fullName evidence="2">Uncharacterized protein</fullName>
    </submittedName>
</protein>
<dbReference type="EMBL" id="JTDF01000920">
    <property type="protein sequence ID" value="KAF8570762.1"/>
    <property type="molecule type" value="Genomic_DNA"/>
</dbReference>
<evidence type="ECO:0000313" key="2">
    <source>
        <dbReference type="EMBL" id="KAF8570762.1"/>
    </source>
</evidence>
<feature type="region of interest" description="Disordered" evidence="1">
    <location>
        <begin position="160"/>
        <end position="181"/>
    </location>
</feature>
<feature type="region of interest" description="Disordered" evidence="1">
    <location>
        <begin position="1"/>
        <end position="80"/>
    </location>
</feature>
<comment type="caution">
    <text evidence="2">The sequence shown here is derived from an EMBL/GenBank/DDBJ whole genome shotgun (WGS) entry which is preliminary data.</text>
</comment>
<feature type="compositionally biased region" description="Basic and acidic residues" evidence="1">
    <location>
        <begin position="39"/>
        <end position="71"/>
    </location>
</feature>
<accession>A0A8T0DUA9</accession>
<gene>
    <name evidence="2" type="ORF">P879_02673</name>
</gene>
<evidence type="ECO:0000256" key="1">
    <source>
        <dbReference type="SAM" id="MobiDB-lite"/>
    </source>
</evidence>
<feature type="region of interest" description="Disordered" evidence="1">
    <location>
        <begin position="358"/>
        <end position="389"/>
    </location>
</feature>
<dbReference type="AlphaFoldDB" id="A0A8T0DUA9"/>
<evidence type="ECO:0000313" key="3">
    <source>
        <dbReference type="Proteomes" id="UP000699462"/>
    </source>
</evidence>
<keyword evidence="3" id="KW-1185">Reference proteome</keyword>
<sequence length="763" mass="85097">MGHGSSTLCAHVETKDQQGNVKMNSSKAKSSKPTQDTIADTKENFEDMSKQPVHRTEDRSEGSQQTEDRRTSQGSDLKGYGEINQQAHNVHDKMDPIGNFYSEQLNEVCIPECPRKNSKPQSHSQQHDCNHEKQLYTQPIAANFVDNRVGVDDDETNLSVEQFDEPPVESPNSLAGESSSKEENSCIFMRTSLDDRTNEDGQTTCIRHGPHETEIHSVGKYIPDIPRTSVDLCSLKNVVYSPVKLPDVNEVTSLVSTALTTRSPLSGYKVITVGSKDEQGGKFSETDESNMLPKPSPGTHRTSVSLINQYSERYKTFRDASVHVLSEKQDTDISMYACVEGSNDESMYILTEMVDPVSFSGEDDSPPHTLKTNLSKVTSDPTASTLSQNDLKKRRKSVWLKTAALAKVLKLPVARRAKSLPLAQHESDSTKMSALNNMIHFSTQAMKRYSNKKMDCLESGKTEKDKTSVICTQVEKSNWYSDTSLTAEDSTMAEQNYLVDTMNNIGNFAETQIELEMNEEMNEGKTNEPHSIELSWEAQIHTPSILDSPPAQVDQMNEYRANISRNKSVAIADSELYSTHRSSTEGIQAVHSNGLHVRQNGEIARRRLHSLPSQKDLVRSPAVEIYASQLNGSQSCNKFKQLDRRSIGVPHSLQSLKVPDDFGVLLEEEHQLPLNINVEKNNGKENSDHKFISSSLWTRRYLLRLCSTSAGTNGNNCLNTNSDIPIQWDGKEDNSEACIQSSSEMIFVDSPTCLDCLPIRMNS</sequence>
<feature type="region of interest" description="Disordered" evidence="1">
    <location>
        <begin position="278"/>
        <end position="302"/>
    </location>
</feature>